<evidence type="ECO:0000313" key="4">
    <source>
        <dbReference type="EMBL" id="EHY89434.1"/>
    </source>
</evidence>
<proteinExistence type="predicted"/>
<feature type="non-terminal residue" evidence="4">
    <location>
        <position position="363"/>
    </location>
</feature>
<gene>
    <name evidence="4" type="ORF">SacazDRAFT_02539</name>
</gene>
<dbReference type="PANTHER" id="PTHR16305:SF35">
    <property type="entry name" value="TRANSCRIPTIONAL ACTIVATOR DOMAIN"/>
    <property type="match status" value="1"/>
</dbReference>
<dbReference type="GO" id="GO:0004016">
    <property type="term" value="F:adenylate cyclase activity"/>
    <property type="evidence" value="ECO:0007669"/>
    <property type="project" value="TreeGrafter"/>
</dbReference>
<dbReference type="PANTHER" id="PTHR16305">
    <property type="entry name" value="TESTICULAR SOLUBLE ADENYLYL CYCLASE"/>
    <property type="match status" value="1"/>
</dbReference>
<dbReference type="RefSeq" id="WP_005442055.1">
    <property type="nucleotide sequence ID" value="NZ_CM001466.1"/>
</dbReference>
<evidence type="ECO:0000259" key="3">
    <source>
        <dbReference type="Pfam" id="PF13191"/>
    </source>
</evidence>
<dbReference type="GO" id="GO:0005737">
    <property type="term" value="C:cytoplasm"/>
    <property type="evidence" value="ECO:0007669"/>
    <property type="project" value="TreeGrafter"/>
</dbReference>
<organism evidence="4 5">
    <name type="scientific">Saccharomonospora azurea NA-128</name>
    <dbReference type="NCBI Taxonomy" id="882081"/>
    <lineage>
        <taxon>Bacteria</taxon>
        <taxon>Bacillati</taxon>
        <taxon>Actinomycetota</taxon>
        <taxon>Actinomycetes</taxon>
        <taxon>Pseudonocardiales</taxon>
        <taxon>Pseudonocardiaceae</taxon>
        <taxon>Saccharomonospora</taxon>
    </lineage>
</organism>
<dbReference type="InterPro" id="IPR041664">
    <property type="entry name" value="AAA_16"/>
</dbReference>
<feature type="domain" description="Orc1-like AAA ATPase" evidence="3">
    <location>
        <begin position="7"/>
        <end position="165"/>
    </location>
</feature>
<evidence type="ECO:0000313" key="5">
    <source>
        <dbReference type="Proteomes" id="UP000004705"/>
    </source>
</evidence>
<evidence type="ECO:0000256" key="2">
    <source>
        <dbReference type="ARBA" id="ARBA00022840"/>
    </source>
</evidence>
<dbReference type="HOGENOM" id="CLU_047002_0_0_11"/>
<keyword evidence="2" id="KW-0067">ATP-binding</keyword>
<dbReference type="EMBL" id="CM001466">
    <property type="protein sequence ID" value="EHY89434.1"/>
    <property type="molecule type" value="Genomic_DNA"/>
</dbReference>
<dbReference type="Gene3D" id="3.40.50.300">
    <property type="entry name" value="P-loop containing nucleotide triphosphate hydrolases"/>
    <property type="match status" value="1"/>
</dbReference>
<dbReference type="Proteomes" id="UP000004705">
    <property type="component" value="Chromosome"/>
</dbReference>
<name>H8G882_9PSEU</name>
<sequence length="363" mass="38102">MRESEQPFFGRTEHLSRVERALADARRGVGGTLVIKGEAGIGKTTLLNRVLASAGDLLVLHAAGVEPEAELPFAGLHLLLRRVEARFDDLVGDRAATLRCALGLRGRADAADGHSVNLAVLALLTALAAERPVVVAVDDAHWLDRPSVDALLFAARRVEGLPLAVLFTVRDGYAPALPTPGLPELRVVGLADTDADALLTAQAPELTAHERRQVLVEARGNPLALLELRRTRSDRAALTTLDTGPPLEGTLLAAFARRVADLPPTTRTVVLIAAADGAISTGTVLAAADRLGAGLDDLAAAEDAGLLAFDDSCLRFGHPLVRAAAYRSASLPDRIAAHRALAAVLTSPDDADRRAWQLAAAAT</sequence>
<protein>
    <recommendedName>
        <fullName evidence="3">Orc1-like AAA ATPase domain-containing protein</fullName>
    </recommendedName>
</protein>
<keyword evidence="5" id="KW-1185">Reference proteome</keyword>
<reference evidence="4 5" key="1">
    <citation type="journal article" date="2012" name="Stand. Genomic Sci.">
        <title>Genome sequence of the soil bacterium Saccharomonospora azurea type strain (NA-128(T)).</title>
        <authorList>
            <person name="Klenk H.P."/>
            <person name="Held B."/>
            <person name="Lucas S."/>
            <person name="Lapidus A."/>
            <person name="Copeland A."/>
            <person name="Hammon N."/>
            <person name="Pitluck S."/>
            <person name="Goodwin L.A."/>
            <person name="Han C."/>
            <person name="Tapia R."/>
            <person name="Brambilla E.M."/>
            <person name="Potter G."/>
            <person name="Land M."/>
            <person name="Ivanova N."/>
            <person name="Rohde M."/>
            <person name="Goker M."/>
            <person name="Detter J.C."/>
            <person name="Kyrpides N.C."/>
            <person name="Woyke T."/>
        </authorList>
    </citation>
    <scope>NUCLEOTIDE SEQUENCE [LARGE SCALE GENOMIC DNA]</scope>
    <source>
        <strain evidence="4 5">NA-128</strain>
    </source>
</reference>
<evidence type="ECO:0000256" key="1">
    <source>
        <dbReference type="ARBA" id="ARBA00022741"/>
    </source>
</evidence>
<dbReference type="InterPro" id="IPR027417">
    <property type="entry name" value="P-loop_NTPase"/>
</dbReference>
<keyword evidence="1" id="KW-0547">Nucleotide-binding</keyword>
<dbReference type="SUPFAM" id="SSF52540">
    <property type="entry name" value="P-loop containing nucleoside triphosphate hydrolases"/>
    <property type="match status" value="1"/>
</dbReference>
<dbReference type="AlphaFoldDB" id="H8G882"/>
<dbReference type="GO" id="GO:0005524">
    <property type="term" value="F:ATP binding"/>
    <property type="evidence" value="ECO:0007669"/>
    <property type="project" value="UniProtKB-KW"/>
</dbReference>
<accession>H8G882</accession>
<dbReference type="Pfam" id="PF13191">
    <property type="entry name" value="AAA_16"/>
    <property type="match status" value="1"/>
</dbReference>